<evidence type="ECO:0000256" key="3">
    <source>
        <dbReference type="ARBA" id="ARBA00022782"/>
    </source>
</evidence>
<accession>A0AAF0XV49</accession>
<evidence type="ECO:0000313" key="6">
    <source>
        <dbReference type="EMBL" id="WOH13389.1"/>
    </source>
</evidence>
<proteinExistence type="inferred from homology"/>
<reference evidence="6" key="1">
    <citation type="journal article" date="2016" name="Nat. Genet.">
        <title>A high-quality carrot genome assembly provides new insights into carotenoid accumulation and asterid genome evolution.</title>
        <authorList>
            <person name="Iorizzo M."/>
            <person name="Ellison S."/>
            <person name="Senalik D."/>
            <person name="Zeng P."/>
            <person name="Satapoomin P."/>
            <person name="Huang J."/>
            <person name="Bowman M."/>
            <person name="Iovene M."/>
            <person name="Sanseverino W."/>
            <person name="Cavagnaro P."/>
            <person name="Yildiz M."/>
            <person name="Macko-Podgorni A."/>
            <person name="Moranska E."/>
            <person name="Grzebelus E."/>
            <person name="Grzebelus D."/>
            <person name="Ashrafi H."/>
            <person name="Zheng Z."/>
            <person name="Cheng S."/>
            <person name="Spooner D."/>
            <person name="Van Deynze A."/>
            <person name="Simon P."/>
        </authorList>
    </citation>
    <scope>NUCLEOTIDE SEQUENCE</scope>
    <source>
        <tissue evidence="6">Leaf</tissue>
    </source>
</reference>
<dbReference type="PANTHER" id="PTHR34359">
    <property type="entry name" value="CLAVATA3/ESR (CLE)-RELATED PROTEIN 10"/>
    <property type="match status" value="1"/>
</dbReference>
<evidence type="ECO:0000256" key="4">
    <source>
        <dbReference type="ARBA" id="ARBA00023278"/>
    </source>
</evidence>
<feature type="compositionally biased region" description="Basic and acidic residues" evidence="5">
    <location>
        <begin position="99"/>
        <end position="109"/>
    </location>
</feature>
<dbReference type="PANTHER" id="PTHR34359:SF28">
    <property type="entry name" value="CLAVATA3_ESR (CLE)-RELATED PROTEIN 12"/>
    <property type="match status" value="1"/>
</dbReference>
<protein>
    <submittedName>
        <fullName evidence="6">Uncharacterized protein</fullName>
    </submittedName>
</protein>
<feature type="region of interest" description="Disordered" evidence="5">
    <location>
        <begin position="70"/>
        <end position="119"/>
    </location>
</feature>
<name>A0AAF0XV49_DAUCS</name>
<dbReference type="Proteomes" id="UP000077755">
    <property type="component" value="Chromosome 8"/>
</dbReference>
<dbReference type="InterPro" id="IPR039618">
    <property type="entry name" value="CLE9-13"/>
</dbReference>
<comment type="similarity">
    <text evidence="1">Belongs to the CLV3/ESR signal peptide family.</text>
</comment>
<dbReference type="GO" id="GO:0030154">
    <property type="term" value="P:cell differentiation"/>
    <property type="evidence" value="ECO:0007669"/>
    <property type="project" value="UniProtKB-KW"/>
</dbReference>
<keyword evidence="4" id="KW-0379">Hydroxylation</keyword>
<evidence type="ECO:0000256" key="1">
    <source>
        <dbReference type="ARBA" id="ARBA00005416"/>
    </source>
</evidence>
<organism evidence="6 7">
    <name type="scientific">Daucus carota subsp. sativus</name>
    <name type="common">Carrot</name>
    <dbReference type="NCBI Taxonomy" id="79200"/>
    <lineage>
        <taxon>Eukaryota</taxon>
        <taxon>Viridiplantae</taxon>
        <taxon>Streptophyta</taxon>
        <taxon>Embryophyta</taxon>
        <taxon>Tracheophyta</taxon>
        <taxon>Spermatophyta</taxon>
        <taxon>Magnoliopsida</taxon>
        <taxon>eudicotyledons</taxon>
        <taxon>Gunneridae</taxon>
        <taxon>Pentapetalae</taxon>
        <taxon>asterids</taxon>
        <taxon>campanulids</taxon>
        <taxon>Apiales</taxon>
        <taxon>Apiaceae</taxon>
        <taxon>Apioideae</taxon>
        <taxon>Scandiceae</taxon>
        <taxon>Daucinae</taxon>
        <taxon>Daucus</taxon>
        <taxon>Daucus sect. Daucus</taxon>
    </lineage>
</organism>
<keyword evidence="7" id="KW-1185">Reference proteome</keyword>
<feature type="compositionally biased region" description="Basic residues" evidence="5">
    <location>
        <begin position="70"/>
        <end position="83"/>
    </location>
</feature>
<sequence length="119" mass="13996">MVLKISRKIYCITCFSILFCLLFHKFHLTFNSDINSSTFVRYSPLSSRPLIRKTLATKFDFTPFLKNQHHHHHHHRKHRHRRYSPGLHVHSEPGAGSEIDPRYGVEKRLVPSGPNPLHH</sequence>
<evidence type="ECO:0000256" key="2">
    <source>
        <dbReference type="ARBA" id="ARBA00022473"/>
    </source>
</evidence>
<dbReference type="EMBL" id="CP093350">
    <property type="protein sequence ID" value="WOH13389.1"/>
    <property type="molecule type" value="Genomic_DNA"/>
</dbReference>
<evidence type="ECO:0000256" key="5">
    <source>
        <dbReference type="SAM" id="MobiDB-lite"/>
    </source>
</evidence>
<dbReference type="AlphaFoldDB" id="A0AAF0XV49"/>
<keyword evidence="3" id="KW-0221">Differentiation</keyword>
<evidence type="ECO:0000313" key="7">
    <source>
        <dbReference type="Proteomes" id="UP000077755"/>
    </source>
</evidence>
<reference evidence="6" key="2">
    <citation type="submission" date="2022-03" db="EMBL/GenBank/DDBJ databases">
        <title>Draft title - Genomic analysis of global carrot germplasm unveils the trajectory of domestication and the origin of high carotenoid orange carrot.</title>
        <authorList>
            <person name="Iorizzo M."/>
            <person name="Ellison S."/>
            <person name="Senalik D."/>
            <person name="Macko-Podgorni A."/>
            <person name="Grzebelus D."/>
            <person name="Bostan H."/>
            <person name="Rolling W."/>
            <person name="Curaba J."/>
            <person name="Simon P."/>
        </authorList>
    </citation>
    <scope>NUCLEOTIDE SEQUENCE</scope>
    <source>
        <tissue evidence="6">Leaf</tissue>
    </source>
</reference>
<keyword evidence="2" id="KW-0217">Developmental protein</keyword>
<gene>
    <name evidence="6" type="ORF">DCAR_0832899</name>
</gene>